<organism evidence="2 3">
    <name type="scientific">Mucilaginibacter corticis</name>
    <dbReference type="NCBI Taxonomy" id="2597670"/>
    <lineage>
        <taxon>Bacteria</taxon>
        <taxon>Pseudomonadati</taxon>
        <taxon>Bacteroidota</taxon>
        <taxon>Sphingobacteriia</taxon>
        <taxon>Sphingobacteriales</taxon>
        <taxon>Sphingobacteriaceae</taxon>
        <taxon>Mucilaginibacter</taxon>
    </lineage>
</organism>
<dbReference type="InterPro" id="IPR017853">
    <property type="entry name" value="GH"/>
</dbReference>
<evidence type="ECO:0000313" key="3">
    <source>
        <dbReference type="Proteomes" id="UP000318733"/>
    </source>
</evidence>
<feature type="chain" id="PRO_5021913297" description="Beta-galactosidase trimerisation domain-containing protein" evidence="1">
    <location>
        <begin position="24"/>
        <end position="628"/>
    </location>
</feature>
<protein>
    <recommendedName>
        <fullName evidence="4">Beta-galactosidase trimerisation domain-containing protein</fullName>
    </recommendedName>
</protein>
<keyword evidence="1" id="KW-0732">Signal</keyword>
<proteinExistence type="predicted"/>
<dbReference type="Gene3D" id="3.40.50.880">
    <property type="match status" value="1"/>
</dbReference>
<evidence type="ECO:0000313" key="2">
    <source>
        <dbReference type="EMBL" id="TSJ43645.1"/>
    </source>
</evidence>
<dbReference type="RefSeq" id="WP_144247211.1">
    <property type="nucleotide sequence ID" value="NZ_VLPK01000001.1"/>
</dbReference>
<sequence>MKSLKANRYLIALVISAPLFASAQNSSNFKVTDRFFGVHFDFHANPDTRGIGKTLTVAGVDSMLDMVKPDFIQVDTKGHPGISSYPTAVGVAAPNIVQDPLRLFREETGKRNIGLFSHFSGILDAQAIKDHPDWVRINGDGKPDAGATSIFGKYADNYFIPQINELSSKYHINGIWVDGECWALQPDYSPAAIEAYKKFSGKADAPRSRKDADWPKYVQFTRDAFHQYLTHYINAVHKFNPNLIVTSNWSFSSFMPGKVDAPVDYLSGDFTSDAVPDVDFEARTLAPQGKPWDLMCWGFMSDKNGKGFFWKTARHLEQKAALVLSQDGGYQVYIPQKRDASLQLETIPMLTAVSAFCHERKAYSFNTTPVPQVALLLSEYGHNNESPGVFENGQGGNNNVKGTLAMLLNLQYSVQVLQEHSLKNSLAKYPLLVITEWRSLPSEVITMVEDYAGKGGKVLTIGDGHLFSGMLSGAAVDKTNPAGLPVRTARYGKGTVTNIDDNISLKYLNTQNDTLRQIVAGIVKGLFPEPKVTVSGSSKIHVTINTKDKSTLIHLINVDDHFDTLADNRLEFKLPAITDQLSITVNAPKPRTVKIQPGDIDVPFSYENGFVKFNIPGVDVYSIVQLTN</sequence>
<evidence type="ECO:0000256" key="1">
    <source>
        <dbReference type="SAM" id="SignalP"/>
    </source>
</evidence>
<gene>
    <name evidence="2" type="ORF">FO440_05505</name>
</gene>
<dbReference type="SUPFAM" id="SSF52317">
    <property type="entry name" value="Class I glutamine amidotransferase-like"/>
    <property type="match status" value="1"/>
</dbReference>
<dbReference type="EMBL" id="VLPK01000001">
    <property type="protein sequence ID" value="TSJ43645.1"/>
    <property type="molecule type" value="Genomic_DNA"/>
</dbReference>
<evidence type="ECO:0008006" key="4">
    <source>
        <dbReference type="Google" id="ProtNLM"/>
    </source>
</evidence>
<dbReference type="OrthoDB" id="2571943at2"/>
<dbReference type="InterPro" id="IPR029062">
    <property type="entry name" value="Class_I_gatase-like"/>
</dbReference>
<reference evidence="2 3" key="1">
    <citation type="submission" date="2019-07" db="EMBL/GenBank/DDBJ databases">
        <authorList>
            <person name="Huq M.A."/>
        </authorList>
    </citation>
    <scope>NUCLEOTIDE SEQUENCE [LARGE SCALE GENOMIC DNA]</scope>
    <source>
        <strain evidence="2 3">MAH-19</strain>
    </source>
</reference>
<name>A0A556MUW0_9SPHI</name>
<dbReference type="SUPFAM" id="SSF51445">
    <property type="entry name" value="(Trans)glycosidases"/>
    <property type="match status" value="1"/>
</dbReference>
<feature type="signal peptide" evidence="1">
    <location>
        <begin position="1"/>
        <end position="23"/>
    </location>
</feature>
<dbReference type="AlphaFoldDB" id="A0A556MUW0"/>
<dbReference type="Proteomes" id="UP000318733">
    <property type="component" value="Unassembled WGS sequence"/>
</dbReference>
<keyword evidence="3" id="KW-1185">Reference proteome</keyword>
<comment type="caution">
    <text evidence="2">The sequence shown here is derived from an EMBL/GenBank/DDBJ whole genome shotgun (WGS) entry which is preliminary data.</text>
</comment>
<accession>A0A556MUW0</accession>
<dbReference type="Gene3D" id="3.20.20.80">
    <property type="entry name" value="Glycosidases"/>
    <property type="match status" value="1"/>
</dbReference>